<reference evidence="3" key="1">
    <citation type="submission" date="2025-08" db="UniProtKB">
        <authorList>
            <consortium name="RefSeq"/>
        </authorList>
    </citation>
    <scope>IDENTIFICATION</scope>
</reference>
<gene>
    <name evidence="3" type="primary">LOC34618611</name>
</gene>
<evidence type="ECO:0000256" key="1">
    <source>
        <dbReference type="SAM" id="MobiDB-lite"/>
    </source>
</evidence>
<feature type="compositionally biased region" description="Polar residues" evidence="1">
    <location>
        <begin position="139"/>
        <end position="150"/>
    </location>
</feature>
<sequence>MISAGISAAAEKSTHLEGLEAARKADVEEPVLESAKLSSSGSAAKPKKKHKSKQKERITGENAVPAEREEGFEQPCASLPADKPKKHHKAKHDSKGNEGQPQEKEHSGSVNGGSQEALEKNAQEFRSHKKEGEIEKKNLTSVDSENTQMESAAKKQHEQRGGSKKSDTEKESNRTLIHEEEVGEKDVKDVSESQTINNSEVKDEATKKKKKEKSEKKKAASERRGEEAPLIKASSGQETKKEENFIYEVEKATAMGGDYQESPDRKKKKKEEAEMEARVRQREEEGAASEVKKQHKDEVSRKTASPVQQGMPCDIDNSERKQRPENGGLEAAAKEDDKKTTTTDTRQLLTFSTRMSCCLATVWKTDIVTITHSWKDFVSYAVRRDWVCSAAKP</sequence>
<keyword evidence="2" id="KW-1185">Reference proteome</keyword>
<dbReference type="AlphaFoldDB" id="A0A6P6RS38"/>
<feature type="compositionally biased region" description="Low complexity" evidence="1">
    <location>
        <begin position="34"/>
        <end position="44"/>
    </location>
</feature>
<feature type="compositionally biased region" description="Basic and acidic residues" evidence="1">
    <location>
        <begin position="152"/>
        <end position="191"/>
    </location>
</feature>
<feature type="compositionally biased region" description="Basic and acidic residues" evidence="1">
    <location>
        <begin position="238"/>
        <end position="251"/>
    </location>
</feature>
<dbReference type="GeneID" id="34618611"/>
<protein>
    <submittedName>
        <fullName evidence="3">Vicilin-like seed storage protein At2g18540</fullName>
    </submittedName>
</protein>
<dbReference type="Proteomes" id="UP000515125">
    <property type="component" value="Unplaced"/>
</dbReference>
<feature type="compositionally biased region" description="Basic and acidic residues" evidence="1">
    <location>
        <begin position="93"/>
        <end position="107"/>
    </location>
</feature>
<dbReference type="RefSeq" id="XP_026189915.1">
    <property type="nucleotide sequence ID" value="XM_026334130.1"/>
</dbReference>
<feature type="compositionally biased region" description="Basic residues" evidence="1">
    <location>
        <begin position="45"/>
        <end position="54"/>
    </location>
</feature>
<feature type="region of interest" description="Disordered" evidence="1">
    <location>
        <begin position="1"/>
        <end position="343"/>
    </location>
</feature>
<feature type="compositionally biased region" description="Basic and acidic residues" evidence="1">
    <location>
        <begin position="117"/>
        <end position="138"/>
    </location>
</feature>
<evidence type="ECO:0000313" key="3">
    <source>
        <dbReference type="RefSeq" id="XP_026189915.1"/>
    </source>
</evidence>
<accession>A0A6P6RS38</accession>
<proteinExistence type="predicted"/>
<feature type="compositionally biased region" description="Basic and acidic residues" evidence="1">
    <location>
        <begin position="270"/>
        <end position="301"/>
    </location>
</feature>
<feature type="compositionally biased region" description="Basic and acidic residues" evidence="1">
    <location>
        <begin position="332"/>
        <end position="341"/>
    </location>
</feature>
<name>A0A6P6RS38_9EIME</name>
<organism evidence="2 3">
    <name type="scientific">Cyclospora cayetanensis</name>
    <dbReference type="NCBI Taxonomy" id="88456"/>
    <lineage>
        <taxon>Eukaryota</taxon>
        <taxon>Sar</taxon>
        <taxon>Alveolata</taxon>
        <taxon>Apicomplexa</taxon>
        <taxon>Conoidasida</taxon>
        <taxon>Coccidia</taxon>
        <taxon>Eucoccidiorida</taxon>
        <taxon>Eimeriorina</taxon>
        <taxon>Eimeriidae</taxon>
        <taxon>Cyclospora</taxon>
    </lineage>
</organism>
<evidence type="ECO:0000313" key="2">
    <source>
        <dbReference type="Proteomes" id="UP000515125"/>
    </source>
</evidence>
<feature type="compositionally biased region" description="Basic and acidic residues" evidence="1">
    <location>
        <begin position="12"/>
        <end position="27"/>
    </location>
</feature>
<feature type="compositionally biased region" description="Basic and acidic residues" evidence="1">
    <location>
        <begin position="200"/>
        <end position="229"/>
    </location>
</feature>